<dbReference type="InterPro" id="IPR006976">
    <property type="entry name" value="VanZ-like"/>
</dbReference>
<name>A4SF23_CHLPM</name>
<feature type="domain" description="VanZ-like" evidence="2">
    <location>
        <begin position="39"/>
        <end position="108"/>
    </location>
</feature>
<dbReference type="Pfam" id="PF04892">
    <property type="entry name" value="VanZ"/>
    <property type="match status" value="1"/>
</dbReference>
<dbReference type="PANTHER" id="PTHR28008:SF1">
    <property type="entry name" value="DOMAIN PROTEIN, PUTATIVE (AFU_ORTHOLOGUE AFUA_3G10980)-RELATED"/>
    <property type="match status" value="1"/>
</dbReference>
<dbReference type="AlphaFoldDB" id="A4SF23"/>
<evidence type="ECO:0000259" key="2">
    <source>
        <dbReference type="Pfam" id="PF04892"/>
    </source>
</evidence>
<keyword evidence="1" id="KW-1133">Transmembrane helix</keyword>
<dbReference type="EMBL" id="CP000607">
    <property type="protein sequence ID" value="ABP37082.1"/>
    <property type="molecule type" value="Genomic_DNA"/>
</dbReference>
<accession>A4SF23</accession>
<keyword evidence="1" id="KW-0472">Membrane</keyword>
<feature type="transmembrane region" description="Helical" evidence="1">
    <location>
        <begin position="42"/>
        <end position="60"/>
    </location>
</feature>
<dbReference type="PANTHER" id="PTHR28008">
    <property type="entry name" value="DOMAIN PROTEIN, PUTATIVE (AFU_ORTHOLOGUE AFUA_3G10980)-RELATED"/>
    <property type="match status" value="1"/>
</dbReference>
<organism evidence="3">
    <name type="scientific">Chlorobium phaeovibrioides (strain DSM 265 / 1930)</name>
    <name type="common">Prosthecochloris vibrioformis (strain DSM 265)</name>
    <dbReference type="NCBI Taxonomy" id="290318"/>
    <lineage>
        <taxon>Bacteria</taxon>
        <taxon>Pseudomonadati</taxon>
        <taxon>Chlorobiota</taxon>
        <taxon>Chlorobiia</taxon>
        <taxon>Chlorobiales</taxon>
        <taxon>Chlorobiaceae</taxon>
        <taxon>Chlorobium/Pelodictyon group</taxon>
        <taxon>Chlorobium</taxon>
    </lineage>
</organism>
<feature type="transmembrane region" description="Helical" evidence="1">
    <location>
        <begin position="90"/>
        <end position="109"/>
    </location>
</feature>
<keyword evidence="1" id="KW-0812">Transmembrane</keyword>
<protein>
    <recommendedName>
        <fullName evidence="2">VanZ-like domain-containing protein</fullName>
    </recommendedName>
</protein>
<dbReference type="NCBIfam" id="NF037970">
    <property type="entry name" value="vanZ_1"/>
    <property type="match status" value="1"/>
</dbReference>
<gene>
    <name evidence="3" type="ordered locus">Cvib_1068</name>
</gene>
<evidence type="ECO:0000313" key="3">
    <source>
        <dbReference type="EMBL" id="ABP37082.1"/>
    </source>
</evidence>
<feature type="transmembrane region" description="Helical" evidence="1">
    <location>
        <begin position="67"/>
        <end position="84"/>
    </location>
</feature>
<evidence type="ECO:0000256" key="1">
    <source>
        <dbReference type="SAM" id="Phobius"/>
    </source>
</evidence>
<sequence length="118" mass="13501">MPHSSFRLRFLSLALFIAGVSAIAFWPKHDAADGFFPQFDKYQHVLTFLVLSVFMFAFWFESRGISFFILLSYGFFIELVQFFLPGHECSLNDLIADMAGVTVGYFLVLKSSLFSGFR</sequence>
<dbReference type="STRING" id="290318.Cvib_1068"/>
<proteinExistence type="predicted"/>
<dbReference type="HOGENOM" id="CLU_2071031_0_0_10"/>
<dbReference type="KEGG" id="pvi:Cvib_1068"/>
<reference evidence="3" key="1">
    <citation type="submission" date="2007-03" db="EMBL/GenBank/DDBJ databases">
        <title>Complete sequence of Prosthecochloris vibrioformis DSM 265.</title>
        <authorList>
            <consortium name="US DOE Joint Genome Institute"/>
            <person name="Copeland A."/>
            <person name="Lucas S."/>
            <person name="Lapidus A."/>
            <person name="Barry K."/>
            <person name="Detter J.C."/>
            <person name="Glavina del Rio T."/>
            <person name="Hammon N."/>
            <person name="Israni S."/>
            <person name="Pitluck S."/>
            <person name="Schmutz J."/>
            <person name="Larimer F."/>
            <person name="Land M."/>
            <person name="Hauser L."/>
            <person name="Mikhailova N."/>
            <person name="Li T."/>
            <person name="Overmann J."/>
            <person name="Schuster S.C."/>
            <person name="Bryant D.A."/>
            <person name="Richardson P."/>
        </authorList>
    </citation>
    <scope>NUCLEOTIDE SEQUENCE [LARGE SCALE GENOMIC DNA]</scope>
    <source>
        <strain evidence="3">DSM 265</strain>
    </source>
</reference>